<comment type="caution">
    <text evidence="1">The sequence shown here is derived from an EMBL/GenBank/DDBJ whole genome shotgun (WGS) entry which is preliminary data.</text>
</comment>
<dbReference type="SUPFAM" id="SSF52540">
    <property type="entry name" value="P-loop containing nucleoside triphosphate hydrolases"/>
    <property type="match status" value="1"/>
</dbReference>
<organism evidence="1 2">
    <name type="scientific">Candidatus Sungiibacteriota bacterium</name>
    <dbReference type="NCBI Taxonomy" id="2750080"/>
    <lineage>
        <taxon>Bacteria</taxon>
        <taxon>Candidatus Sungiibacteriota</taxon>
    </lineage>
</organism>
<dbReference type="Gene3D" id="3.40.50.300">
    <property type="entry name" value="P-loop containing nucleotide triphosphate hydrolases"/>
    <property type="match status" value="1"/>
</dbReference>
<dbReference type="AlphaFoldDB" id="A0A931WNF7"/>
<sequence>MATKKPNPKERRAFAAFWRTLTVKKRRTKRPMIVGMIGLVGSSGRSSVAKAIAARIGGTVIEADVLRVKLRKLGAGYDHMRTFVETAAREVLARGGNPVLDSDFADAAKRRSAAALARKTSARLHFVRVIADRDVMIGRTVHNAPSLFFRGASANWHGSDRERGLVVKLREFWRRTPLHYTWNPKGGGSWKLKPLRGPITATIDTTNGQSWKKAVVNAAKKLI</sequence>
<evidence type="ECO:0000313" key="2">
    <source>
        <dbReference type="Proteomes" id="UP000724148"/>
    </source>
</evidence>
<gene>
    <name evidence="1" type="ORF">HYT40_04055</name>
</gene>
<evidence type="ECO:0000313" key="1">
    <source>
        <dbReference type="EMBL" id="MBI2097284.1"/>
    </source>
</evidence>
<dbReference type="Proteomes" id="UP000724148">
    <property type="component" value="Unassembled WGS sequence"/>
</dbReference>
<reference evidence="1" key="1">
    <citation type="submission" date="2020-07" db="EMBL/GenBank/DDBJ databases">
        <title>Huge and variable diversity of episymbiotic CPR bacteria and DPANN archaea in groundwater ecosystems.</title>
        <authorList>
            <person name="He C.Y."/>
            <person name="Keren R."/>
            <person name="Whittaker M."/>
            <person name="Farag I.F."/>
            <person name="Doudna J."/>
            <person name="Cate J.H.D."/>
            <person name="Banfield J.F."/>
        </authorList>
    </citation>
    <scope>NUCLEOTIDE SEQUENCE</scope>
    <source>
        <strain evidence="1">NC_groundwater_193_Ag_S-0.1um_51_7</strain>
    </source>
</reference>
<name>A0A931WNF7_9BACT</name>
<accession>A0A931WNF7</accession>
<protein>
    <submittedName>
        <fullName evidence="1">Uncharacterized protein</fullName>
    </submittedName>
</protein>
<proteinExistence type="predicted"/>
<dbReference type="Pfam" id="PF13671">
    <property type="entry name" value="AAA_33"/>
    <property type="match status" value="1"/>
</dbReference>
<dbReference type="InterPro" id="IPR027417">
    <property type="entry name" value="P-loop_NTPase"/>
</dbReference>
<dbReference type="EMBL" id="JACOZA010000101">
    <property type="protein sequence ID" value="MBI2097284.1"/>
    <property type="molecule type" value="Genomic_DNA"/>
</dbReference>